<keyword evidence="1" id="KW-1134">Transmembrane beta strand</keyword>
<feature type="region of interest" description="Disordered" evidence="2">
    <location>
        <begin position="1"/>
        <end position="33"/>
    </location>
</feature>
<evidence type="ECO:0000256" key="1">
    <source>
        <dbReference type="PROSITE-ProRule" id="PRU01360"/>
    </source>
</evidence>
<dbReference type="InterPro" id="IPR012910">
    <property type="entry name" value="Plug_dom"/>
</dbReference>
<keyword evidence="4" id="KW-0675">Receptor</keyword>
<reference evidence="4 5" key="1">
    <citation type="journal article" date="2013" name="PLoS Pathog.">
        <title>Genomic analysis of the Kiwifruit pathogen Pseudomonas syringae pv. actinidiae provides insight into the origins of an emergent plant disease.</title>
        <authorList>
            <person name="McCann H.C."/>
            <person name="Rikkerink E.H."/>
            <person name="Bertels F."/>
            <person name="Fiers M."/>
            <person name="Lu A."/>
            <person name="Rees-George J."/>
            <person name="Andersen M.T."/>
            <person name="Gleave A.P."/>
            <person name="Haubold B."/>
            <person name="Wohlers M.W."/>
            <person name="Guttman D.S."/>
            <person name="Wang P.W."/>
            <person name="Straub C."/>
            <person name="Vanneste J.L."/>
            <person name="Rainey P.B."/>
            <person name="Templeton M.D."/>
        </authorList>
    </citation>
    <scope>NUCLEOTIDE SEQUENCE [LARGE SCALE GENOMIC DNA]</scope>
    <source>
        <strain evidence="4 5">ICMP 19096</strain>
    </source>
</reference>
<comment type="similarity">
    <text evidence="1">Belongs to the TonB-dependent receptor family.</text>
</comment>
<dbReference type="Pfam" id="PF07715">
    <property type="entry name" value="Plug"/>
    <property type="match status" value="1"/>
</dbReference>
<proteinExistence type="inferred from homology"/>
<keyword evidence="1" id="KW-0812">Transmembrane</keyword>
<dbReference type="PANTHER" id="PTHR32552">
    <property type="entry name" value="FERRICHROME IRON RECEPTOR-RELATED"/>
    <property type="match status" value="1"/>
</dbReference>
<sequence length="102" mass="10587">ETATLPATQVSAAASETSEGYSAKSTSTASKSDVPIKEEAQSVNVVTPQTIADYNVRSLDDAMKFVSGVSQGNTLGNTKDSVIKRGFGTNDDGSILRDGVRS</sequence>
<feature type="compositionally biased region" description="Low complexity" evidence="2">
    <location>
        <begin position="22"/>
        <end position="32"/>
    </location>
</feature>
<keyword evidence="1" id="KW-0472">Membrane</keyword>
<organism evidence="4 5">
    <name type="scientific">Pseudomonas syringae pv. actinidiae ICMP 19096</name>
    <dbReference type="NCBI Taxonomy" id="1194405"/>
    <lineage>
        <taxon>Bacteria</taxon>
        <taxon>Pseudomonadati</taxon>
        <taxon>Pseudomonadota</taxon>
        <taxon>Gammaproteobacteria</taxon>
        <taxon>Pseudomonadales</taxon>
        <taxon>Pseudomonadaceae</taxon>
        <taxon>Pseudomonas</taxon>
        <taxon>Pseudomonas syringae</taxon>
    </lineage>
</organism>
<dbReference type="SUPFAM" id="SSF56935">
    <property type="entry name" value="Porins"/>
    <property type="match status" value="1"/>
</dbReference>
<keyword evidence="1" id="KW-0998">Cell outer membrane</keyword>
<dbReference type="InterPro" id="IPR037066">
    <property type="entry name" value="Plug_dom_sf"/>
</dbReference>
<dbReference type="Proteomes" id="UP000018849">
    <property type="component" value="Unassembled WGS sequence"/>
</dbReference>
<evidence type="ECO:0000313" key="5">
    <source>
        <dbReference type="Proteomes" id="UP000018849"/>
    </source>
</evidence>
<accession>A0A656JIE9</accession>
<dbReference type="GO" id="GO:0009279">
    <property type="term" value="C:cell outer membrane"/>
    <property type="evidence" value="ECO:0007669"/>
    <property type="project" value="UniProtKB-SubCell"/>
</dbReference>
<feature type="non-terminal residue" evidence="4">
    <location>
        <position position="1"/>
    </location>
</feature>
<dbReference type="EMBL" id="AOKF01004095">
    <property type="protein sequence ID" value="EPN26610.1"/>
    <property type="molecule type" value="Genomic_DNA"/>
</dbReference>
<protein>
    <submittedName>
        <fullName evidence="4">TonB-dependent siderophore receptor</fullName>
    </submittedName>
</protein>
<dbReference type="AlphaFoldDB" id="A0A656JIE9"/>
<dbReference type="Gene3D" id="2.170.130.10">
    <property type="entry name" value="TonB-dependent receptor, plug domain"/>
    <property type="match status" value="1"/>
</dbReference>
<dbReference type="PANTHER" id="PTHR32552:SF85">
    <property type="entry name" value="BLL7968 PROTEIN"/>
    <property type="match status" value="1"/>
</dbReference>
<gene>
    <name evidence="4" type="ORF">A245_47890</name>
</gene>
<comment type="subcellular location">
    <subcellularLocation>
        <location evidence="1">Cell outer membrane</location>
        <topology evidence="1">Multi-pass membrane protein</topology>
    </subcellularLocation>
</comment>
<feature type="non-terminal residue" evidence="4">
    <location>
        <position position="102"/>
    </location>
</feature>
<feature type="domain" description="TonB-dependent receptor plug" evidence="3">
    <location>
        <begin position="36"/>
        <end position="101"/>
    </location>
</feature>
<evidence type="ECO:0000313" key="4">
    <source>
        <dbReference type="EMBL" id="EPN26610.1"/>
    </source>
</evidence>
<name>A0A656JIE9_PSESF</name>
<dbReference type="GO" id="GO:0015344">
    <property type="term" value="F:siderophore uptake transmembrane transporter activity"/>
    <property type="evidence" value="ECO:0007669"/>
    <property type="project" value="TreeGrafter"/>
</dbReference>
<evidence type="ECO:0000256" key="2">
    <source>
        <dbReference type="SAM" id="MobiDB-lite"/>
    </source>
</evidence>
<feature type="compositionally biased region" description="Polar residues" evidence="2">
    <location>
        <begin position="1"/>
        <end position="20"/>
    </location>
</feature>
<keyword evidence="1" id="KW-0813">Transport</keyword>
<dbReference type="PROSITE" id="PS52016">
    <property type="entry name" value="TONB_DEPENDENT_REC_3"/>
    <property type="match status" value="1"/>
</dbReference>
<comment type="caution">
    <text evidence="4">The sequence shown here is derived from an EMBL/GenBank/DDBJ whole genome shotgun (WGS) entry which is preliminary data.</text>
</comment>
<dbReference type="InterPro" id="IPR039426">
    <property type="entry name" value="TonB-dep_rcpt-like"/>
</dbReference>
<evidence type="ECO:0000259" key="3">
    <source>
        <dbReference type="Pfam" id="PF07715"/>
    </source>
</evidence>